<dbReference type="InterPro" id="IPR037213">
    <property type="entry name" value="Run_dom_sf"/>
</dbReference>
<organism evidence="5">
    <name type="scientific">Lepeophtheirus salmonis</name>
    <name type="common">Salmon louse</name>
    <name type="synonym">Caligus salmonis</name>
    <dbReference type="NCBI Taxonomy" id="72036"/>
    <lineage>
        <taxon>Eukaryota</taxon>
        <taxon>Metazoa</taxon>
        <taxon>Ecdysozoa</taxon>
        <taxon>Arthropoda</taxon>
        <taxon>Crustacea</taxon>
        <taxon>Multicrustacea</taxon>
        <taxon>Hexanauplia</taxon>
        <taxon>Copepoda</taxon>
        <taxon>Siphonostomatoida</taxon>
        <taxon>Caligidae</taxon>
        <taxon>Lepeophtheirus</taxon>
    </lineage>
</organism>
<dbReference type="SUPFAM" id="SSF140741">
    <property type="entry name" value="RUN domain-like"/>
    <property type="match status" value="1"/>
</dbReference>
<dbReference type="PROSITE" id="PS50195">
    <property type="entry name" value="PX"/>
    <property type="match status" value="1"/>
</dbReference>
<dbReference type="EMBL" id="HACA01025982">
    <property type="protein sequence ID" value="CDW43343.1"/>
    <property type="molecule type" value="Transcribed_RNA"/>
</dbReference>
<proteinExistence type="predicted"/>
<feature type="domain" description="PX" evidence="3">
    <location>
        <begin position="438"/>
        <end position="561"/>
    </location>
</feature>
<dbReference type="PANTHER" id="PTHR47194:SF3">
    <property type="entry name" value="SORTING NEXIN 29"/>
    <property type="match status" value="1"/>
</dbReference>
<feature type="domain" description="RUN" evidence="4">
    <location>
        <begin position="1"/>
        <end position="92"/>
    </location>
</feature>
<reference evidence="5" key="1">
    <citation type="submission" date="2014-05" db="EMBL/GenBank/DDBJ databases">
        <authorList>
            <person name="Chronopoulou M."/>
        </authorList>
    </citation>
    <scope>NUCLEOTIDE SEQUENCE</scope>
    <source>
        <tissue evidence="5">Whole organism</tissue>
    </source>
</reference>
<evidence type="ECO:0000259" key="3">
    <source>
        <dbReference type="PROSITE" id="PS50195"/>
    </source>
</evidence>
<dbReference type="InterPro" id="IPR001683">
    <property type="entry name" value="PX_dom"/>
</dbReference>
<dbReference type="Gene3D" id="3.30.1520.10">
    <property type="entry name" value="Phox-like domain"/>
    <property type="match status" value="1"/>
</dbReference>
<dbReference type="InterPro" id="IPR036871">
    <property type="entry name" value="PX_dom_sf"/>
</dbReference>
<dbReference type="OrthoDB" id="93876at2759"/>
<protein>
    <recommendedName>
        <fullName evidence="6">Sorting nexin-29</fullName>
    </recommendedName>
</protein>
<dbReference type="Pfam" id="PF02759">
    <property type="entry name" value="RUN"/>
    <property type="match status" value="1"/>
</dbReference>
<name>A0A0K2UYL9_LEPSM</name>
<evidence type="ECO:0008006" key="6">
    <source>
        <dbReference type="Google" id="ProtNLM"/>
    </source>
</evidence>
<evidence type="ECO:0000259" key="4">
    <source>
        <dbReference type="PROSITE" id="PS50826"/>
    </source>
</evidence>
<accession>A0A0K2UYL9</accession>
<dbReference type="AlphaFoldDB" id="A0A0K2UYL9"/>
<dbReference type="SMART" id="SM00312">
    <property type="entry name" value="PX"/>
    <property type="match status" value="1"/>
</dbReference>
<dbReference type="PROSITE" id="PS50826">
    <property type="entry name" value="RUN"/>
    <property type="match status" value="1"/>
</dbReference>
<dbReference type="Gene3D" id="1.20.58.900">
    <property type="match status" value="1"/>
</dbReference>
<dbReference type="SUPFAM" id="SSF64268">
    <property type="entry name" value="PX domain"/>
    <property type="match status" value="1"/>
</dbReference>
<dbReference type="InterPro" id="IPR004012">
    <property type="entry name" value="Run_dom"/>
</dbReference>
<evidence type="ECO:0000256" key="1">
    <source>
        <dbReference type="SAM" id="Coils"/>
    </source>
</evidence>
<sequence>MFLQKILCKDEVLRISKNLKSVDSEMGWARSWLRIALNEKSLKRTLLCIEDNDVEEFYEPWAILRSPSLQKMIQLSDIIESQIKFALVIDHPDLNQSTKQNDLEDFIVARVSSQPTKISNSHKKSKKRKNQVVCLDDQSKDVKGNELTQEKTSEIEVKTIAKNISPHTSLSYDELNLNESGDVEDDEDQPLFYSPRLTPIKNVEIGTLTPIKYDTLHSSSEENSSGKDEDIITYEKGTKSEKDELKSHLLSVLDSKEELKNQLCSLKLILDNENRKVASLKNELDITKRNSKERDDKKDARISILSRENELLKHQLKKYVGAVQRLQDGPRAYEVLSKMEKDSYLESNYQPYVDYHYEASEYEKKLVQVAEMHGELLEFNESLQRNLNSKDSLLRRYRQELIQLRGPIELDGEANLEDTSDQISIESYTSARPLISIWIPSVFLSGIPSCNPSSSKHHVYQVYLRIGDEEWNVYRRYSEFYILNKHLKKQESQVGSFDFPPKKSLGYRTEKVVEDRKTRLQTYLRKVINLMIKKNSSLADRPSKETLVRLLPFFGEHRVSRDFHAEVDVSNLSRNIQSPSIFSRQRNQPGVQSVPQLAL</sequence>
<feature type="coiled-coil region" evidence="1">
    <location>
        <begin position="242"/>
        <end position="290"/>
    </location>
</feature>
<evidence type="ECO:0000313" key="5">
    <source>
        <dbReference type="EMBL" id="CDW43343.1"/>
    </source>
</evidence>
<dbReference type="GO" id="GO:0035091">
    <property type="term" value="F:phosphatidylinositol binding"/>
    <property type="evidence" value="ECO:0007669"/>
    <property type="project" value="InterPro"/>
</dbReference>
<evidence type="ECO:0000256" key="2">
    <source>
        <dbReference type="SAM" id="MobiDB-lite"/>
    </source>
</evidence>
<dbReference type="Pfam" id="PF00787">
    <property type="entry name" value="PX"/>
    <property type="match status" value="1"/>
</dbReference>
<dbReference type="PANTHER" id="PTHR47194">
    <property type="entry name" value="SORTING NEXIN-29-RELATED"/>
    <property type="match status" value="1"/>
</dbReference>
<keyword evidence="1" id="KW-0175">Coiled coil</keyword>
<dbReference type="SMART" id="SM00593">
    <property type="entry name" value="RUN"/>
    <property type="match status" value="1"/>
</dbReference>
<feature type="region of interest" description="Disordered" evidence="2">
    <location>
        <begin position="580"/>
        <end position="599"/>
    </location>
</feature>